<evidence type="ECO:0000256" key="1">
    <source>
        <dbReference type="ARBA" id="ARBA00007613"/>
    </source>
</evidence>
<organism evidence="2 3">
    <name type="scientific">Dyella acidiphila</name>
    <dbReference type="NCBI Taxonomy" id="2775866"/>
    <lineage>
        <taxon>Bacteria</taxon>
        <taxon>Pseudomonadati</taxon>
        <taxon>Pseudomonadota</taxon>
        <taxon>Gammaproteobacteria</taxon>
        <taxon>Lysobacterales</taxon>
        <taxon>Rhodanobacteraceae</taxon>
        <taxon>Dyella</taxon>
    </lineage>
</organism>
<keyword evidence="3" id="KW-1185">Reference proteome</keyword>
<protein>
    <submittedName>
        <fullName evidence="2">TolC family protein</fullName>
    </submittedName>
</protein>
<sequence length="500" mass="53546">MSGYAYGLLARLSQRSPPVHHASPRKSFRLGGLPRLLPALVLTVLAGCRAAPLPELKPPLPQAWRNTTAAPAGAPAPDLQGWWLAFNDPYLNSLVQRALANNLDVAAASERLLAARTLYKHTDDKYLPSLRADTNQVIEPNASASYFIAGFDALWELPFFGALKSTHRVASGSLDTAQAQLHGAHVTLVAEVVRCWVELRTAQQQAQLLGAVRDADQARLQLLQVRGKLQLAPPTEVANAEAELARAEMALTEPQRAINANAQQLAVLLGQPEPDPAWLDQGGSQPQLGDLQITSAPADLLRSRPEIALAEADVLRAAGEAGIARADVYPHIGLGSSLDWSLTILSHHNVFRSGEGIFSAGPVVDMPLFDWGLRVAQAHAKNHALQAAVYAYRQAVLQGVAESETAMGDLQQLHLREVAAEQAVHAVDSNAAAQAKRAQLGLSSGLDQQDALIAQQHAQLELLATRAQRDLAYVSLYKALGGAPLPSTSVAADYQHQGDR</sequence>
<dbReference type="Proteomes" id="UP000651010">
    <property type="component" value="Unassembled WGS sequence"/>
</dbReference>
<dbReference type="Gene3D" id="1.20.1600.10">
    <property type="entry name" value="Outer membrane efflux proteins (OEP)"/>
    <property type="match status" value="1"/>
</dbReference>
<name>A0ABR9G7R7_9GAMM</name>
<evidence type="ECO:0000313" key="2">
    <source>
        <dbReference type="EMBL" id="MBE1160094.1"/>
    </source>
</evidence>
<dbReference type="Pfam" id="PF02321">
    <property type="entry name" value="OEP"/>
    <property type="match status" value="2"/>
</dbReference>
<dbReference type="SUPFAM" id="SSF56954">
    <property type="entry name" value="Outer membrane efflux proteins (OEP)"/>
    <property type="match status" value="1"/>
</dbReference>
<dbReference type="InterPro" id="IPR010131">
    <property type="entry name" value="MdtP/NodT-like"/>
</dbReference>
<dbReference type="PANTHER" id="PTHR30203">
    <property type="entry name" value="OUTER MEMBRANE CATION EFFLUX PROTEIN"/>
    <property type="match status" value="1"/>
</dbReference>
<dbReference type="InterPro" id="IPR003423">
    <property type="entry name" value="OMP_efflux"/>
</dbReference>
<dbReference type="Gene3D" id="2.20.200.10">
    <property type="entry name" value="Outer membrane efflux proteins (OEP)"/>
    <property type="match status" value="1"/>
</dbReference>
<accession>A0ABR9G7R7</accession>
<dbReference type="EMBL" id="JACZZA010000002">
    <property type="protein sequence ID" value="MBE1160094.1"/>
    <property type="molecule type" value="Genomic_DNA"/>
</dbReference>
<reference evidence="2 3" key="1">
    <citation type="submission" date="2020-09" db="EMBL/GenBank/DDBJ databases">
        <title>Dyella sp. 7MK23 isolated from forest soil.</title>
        <authorList>
            <person name="Fu J."/>
        </authorList>
    </citation>
    <scope>NUCLEOTIDE SEQUENCE [LARGE SCALE GENOMIC DNA]</scope>
    <source>
        <strain evidence="2 3">7MK23</strain>
    </source>
</reference>
<gene>
    <name evidence="2" type="ORF">IGX34_06820</name>
</gene>
<proteinExistence type="inferred from homology"/>
<comment type="similarity">
    <text evidence="1">Belongs to the outer membrane factor (OMF) (TC 1.B.17) family.</text>
</comment>
<comment type="caution">
    <text evidence="2">The sequence shown here is derived from an EMBL/GenBank/DDBJ whole genome shotgun (WGS) entry which is preliminary data.</text>
</comment>
<evidence type="ECO:0000313" key="3">
    <source>
        <dbReference type="Proteomes" id="UP000651010"/>
    </source>
</evidence>